<dbReference type="EC" id="5.3.1.24" evidence="3 9"/>
<dbReference type="EMBL" id="FYEK01000032">
    <property type="protein sequence ID" value="SNB67678.1"/>
    <property type="molecule type" value="Genomic_DNA"/>
</dbReference>
<dbReference type="InParanoid" id="A0A212R6C3"/>
<keyword evidence="12" id="KW-1185">Reference proteome</keyword>
<sequence length="226" mass="24468">MFIKICGITTLEDARAAVAAGADALGFVLYPKSPRYLPPERAAALVAQLRREAPGVRYIGVFVNEPAERVRTLLARIGLDWAQLHGEEPPEVVQALADRAYRVLRLRPGSAIDPAPYRGRLPDGPTLGVDAWHPTAYGGTGRVADWEQAARWARAERLLLSGGLTPENVAAAIARVRPWGVDVSSGVERAPGRKDPEKVRAFIARARAAFRALQEGIPVELQEEGG</sequence>
<dbReference type="InterPro" id="IPR044643">
    <property type="entry name" value="TrpF_fam"/>
</dbReference>
<organism evidence="11 12">
    <name type="scientific">Thermoflexus hugenholtzii JAD2</name>
    <dbReference type="NCBI Taxonomy" id="877466"/>
    <lineage>
        <taxon>Bacteria</taxon>
        <taxon>Bacillati</taxon>
        <taxon>Chloroflexota</taxon>
        <taxon>Thermoflexia</taxon>
        <taxon>Thermoflexales</taxon>
        <taxon>Thermoflexaceae</taxon>
        <taxon>Thermoflexus</taxon>
    </lineage>
</organism>
<dbReference type="InterPro" id="IPR001240">
    <property type="entry name" value="PRAI_dom"/>
</dbReference>
<evidence type="ECO:0000256" key="4">
    <source>
        <dbReference type="ARBA" id="ARBA00022272"/>
    </source>
</evidence>
<protein>
    <recommendedName>
        <fullName evidence="4 9">N-(5'-phosphoribosyl)anthranilate isomerase</fullName>
        <shortName evidence="9">PRAI</shortName>
        <ecNumber evidence="3 9">5.3.1.24</ecNumber>
    </recommendedName>
</protein>
<dbReference type="PANTHER" id="PTHR42894">
    <property type="entry name" value="N-(5'-PHOSPHORIBOSYL)ANTHRANILATE ISOMERASE"/>
    <property type="match status" value="1"/>
</dbReference>
<proteinExistence type="inferred from homology"/>
<reference evidence="12" key="1">
    <citation type="submission" date="2017-06" db="EMBL/GenBank/DDBJ databases">
        <authorList>
            <person name="Varghese N."/>
            <person name="Submissions S."/>
        </authorList>
    </citation>
    <scope>NUCLEOTIDE SEQUENCE [LARGE SCALE GENOMIC DNA]</scope>
    <source>
        <strain evidence="12">JAD2</strain>
    </source>
</reference>
<evidence type="ECO:0000256" key="7">
    <source>
        <dbReference type="ARBA" id="ARBA00023141"/>
    </source>
</evidence>
<dbReference type="InterPro" id="IPR013785">
    <property type="entry name" value="Aldolase_TIM"/>
</dbReference>
<accession>A0A212R6C3</accession>
<dbReference type="OrthoDB" id="9786954at2"/>
<evidence type="ECO:0000256" key="9">
    <source>
        <dbReference type="HAMAP-Rule" id="MF_00135"/>
    </source>
</evidence>
<dbReference type="HAMAP" id="MF_00135">
    <property type="entry name" value="PRAI"/>
    <property type="match status" value="1"/>
</dbReference>
<keyword evidence="7 9" id="KW-0057">Aromatic amino acid biosynthesis</keyword>
<dbReference type="CDD" id="cd00405">
    <property type="entry name" value="PRAI"/>
    <property type="match status" value="1"/>
</dbReference>
<dbReference type="Proteomes" id="UP000197025">
    <property type="component" value="Unassembled WGS sequence"/>
</dbReference>
<evidence type="ECO:0000256" key="3">
    <source>
        <dbReference type="ARBA" id="ARBA00012572"/>
    </source>
</evidence>
<comment type="catalytic activity">
    <reaction evidence="1 9">
        <text>N-(5-phospho-beta-D-ribosyl)anthranilate = 1-(2-carboxyphenylamino)-1-deoxy-D-ribulose 5-phosphate</text>
        <dbReference type="Rhea" id="RHEA:21540"/>
        <dbReference type="ChEBI" id="CHEBI:18277"/>
        <dbReference type="ChEBI" id="CHEBI:58613"/>
        <dbReference type="EC" id="5.3.1.24"/>
    </reaction>
</comment>
<evidence type="ECO:0000256" key="2">
    <source>
        <dbReference type="ARBA" id="ARBA00004664"/>
    </source>
</evidence>
<dbReference type="Gene3D" id="3.20.20.70">
    <property type="entry name" value="Aldolase class I"/>
    <property type="match status" value="1"/>
</dbReference>
<evidence type="ECO:0000256" key="5">
    <source>
        <dbReference type="ARBA" id="ARBA00022605"/>
    </source>
</evidence>
<keyword evidence="6 9" id="KW-0822">Tryptophan biosynthesis</keyword>
<dbReference type="InterPro" id="IPR011060">
    <property type="entry name" value="RibuloseP-bd_barrel"/>
</dbReference>
<evidence type="ECO:0000256" key="1">
    <source>
        <dbReference type="ARBA" id="ARBA00001164"/>
    </source>
</evidence>
<dbReference type="SUPFAM" id="SSF51366">
    <property type="entry name" value="Ribulose-phoshate binding barrel"/>
    <property type="match status" value="1"/>
</dbReference>
<feature type="domain" description="N-(5'phosphoribosyl) anthranilate isomerase (PRAI)" evidence="10">
    <location>
        <begin position="3"/>
        <end position="204"/>
    </location>
</feature>
<dbReference type="RefSeq" id="WP_088571552.1">
    <property type="nucleotide sequence ID" value="NZ_FYEK01000032.1"/>
</dbReference>
<evidence type="ECO:0000313" key="11">
    <source>
        <dbReference type="EMBL" id="SNB67678.1"/>
    </source>
</evidence>
<evidence type="ECO:0000256" key="8">
    <source>
        <dbReference type="ARBA" id="ARBA00023235"/>
    </source>
</evidence>
<evidence type="ECO:0000313" key="12">
    <source>
        <dbReference type="Proteomes" id="UP000197025"/>
    </source>
</evidence>
<dbReference type="GO" id="GO:0004640">
    <property type="term" value="F:phosphoribosylanthranilate isomerase activity"/>
    <property type="evidence" value="ECO:0007669"/>
    <property type="project" value="UniProtKB-UniRule"/>
</dbReference>
<dbReference type="UniPathway" id="UPA00035">
    <property type="reaction ID" value="UER00042"/>
</dbReference>
<keyword evidence="5 9" id="KW-0028">Amino-acid biosynthesis</keyword>
<comment type="similarity">
    <text evidence="9">Belongs to the TrpF family.</text>
</comment>
<dbReference type="AlphaFoldDB" id="A0A212R6C3"/>
<dbReference type="Pfam" id="PF00697">
    <property type="entry name" value="PRAI"/>
    <property type="match status" value="1"/>
</dbReference>
<evidence type="ECO:0000259" key="10">
    <source>
        <dbReference type="Pfam" id="PF00697"/>
    </source>
</evidence>
<evidence type="ECO:0000256" key="6">
    <source>
        <dbReference type="ARBA" id="ARBA00022822"/>
    </source>
</evidence>
<gene>
    <name evidence="9" type="primary">trpF</name>
    <name evidence="11" type="ORF">SAMN02746019_00013790</name>
</gene>
<comment type="pathway">
    <text evidence="2 9">Amino-acid biosynthesis; L-tryptophan biosynthesis; L-tryptophan from chorismate: step 3/5.</text>
</comment>
<dbReference type="FunCoup" id="A0A212R6C3">
    <property type="interactions" value="208"/>
</dbReference>
<keyword evidence="8 9" id="KW-0413">Isomerase</keyword>
<dbReference type="PANTHER" id="PTHR42894:SF1">
    <property type="entry name" value="N-(5'-PHOSPHORIBOSYL)ANTHRANILATE ISOMERASE"/>
    <property type="match status" value="1"/>
</dbReference>
<name>A0A212R6C3_9CHLR</name>
<dbReference type="GO" id="GO:0000162">
    <property type="term" value="P:L-tryptophan biosynthetic process"/>
    <property type="evidence" value="ECO:0007669"/>
    <property type="project" value="UniProtKB-UniRule"/>
</dbReference>